<dbReference type="RefSeq" id="WP_290360819.1">
    <property type="nucleotide sequence ID" value="NZ_JAUHHC010000005.1"/>
</dbReference>
<feature type="domain" description="Ner winged helix-turn-helix DNA-binding" evidence="6">
    <location>
        <begin position="5"/>
        <end position="67"/>
    </location>
</feature>
<gene>
    <name evidence="7" type="ORF">QWJ38_19685</name>
</gene>
<comment type="caution">
    <text evidence="7">The sequence shown here is derived from an EMBL/GenBank/DDBJ whole genome shotgun (WGS) entry which is preliminary data.</text>
</comment>
<evidence type="ECO:0000256" key="1">
    <source>
        <dbReference type="ARBA" id="ARBA00006157"/>
    </source>
</evidence>
<reference evidence="7 8" key="1">
    <citation type="submission" date="2023-06" db="EMBL/GenBank/DDBJ databases">
        <title>Pelomonas sp. PFR6 16S ribosomal RNA gene Genome sequencing and assembly.</title>
        <authorList>
            <person name="Woo H."/>
        </authorList>
    </citation>
    <scope>NUCLEOTIDE SEQUENCE [LARGE SCALE GENOMIC DNA]</scope>
    <source>
        <strain evidence="7 8">PFR6</strain>
    </source>
</reference>
<proteinExistence type="inferred from homology"/>
<evidence type="ECO:0000313" key="8">
    <source>
        <dbReference type="Proteomes" id="UP001228044"/>
    </source>
</evidence>
<dbReference type="Gene3D" id="1.10.260.40">
    <property type="entry name" value="lambda repressor-like DNA-binding domains"/>
    <property type="match status" value="1"/>
</dbReference>
<comment type="similarity">
    <text evidence="1">Belongs to the ner transcriptional regulatory family.</text>
</comment>
<evidence type="ECO:0000259" key="6">
    <source>
        <dbReference type="Pfam" id="PF13693"/>
    </source>
</evidence>
<keyword evidence="4" id="KW-0804">Transcription</keyword>
<name>A0ABT8DWS8_9BURK</name>
<evidence type="ECO:0000256" key="5">
    <source>
        <dbReference type="SAM" id="MobiDB-lite"/>
    </source>
</evidence>
<evidence type="ECO:0000313" key="7">
    <source>
        <dbReference type="EMBL" id="MDN3922518.1"/>
    </source>
</evidence>
<dbReference type="EMBL" id="JAUHHC010000005">
    <property type="protein sequence ID" value="MDN3922518.1"/>
    <property type="molecule type" value="Genomic_DNA"/>
</dbReference>
<evidence type="ECO:0000256" key="2">
    <source>
        <dbReference type="ARBA" id="ARBA00023015"/>
    </source>
</evidence>
<dbReference type="Pfam" id="PF13693">
    <property type="entry name" value="HTH_35"/>
    <property type="match status" value="1"/>
</dbReference>
<keyword evidence="3" id="KW-0238">DNA-binding</keyword>
<keyword evidence="2" id="KW-0805">Transcription regulation</keyword>
<dbReference type="InterPro" id="IPR038722">
    <property type="entry name" value="Ner_HTH_dom"/>
</dbReference>
<accession>A0ABT8DWS8</accession>
<evidence type="ECO:0000256" key="4">
    <source>
        <dbReference type="ARBA" id="ARBA00023163"/>
    </source>
</evidence>
<feature type="region of interest" description="Disordered" evidence="5">
    <location>
        <begin position="71"/>
        <end position="91"/>
    </location>
</feature>
<evidence type="ECO:0000256" key="3">
    <source>
        <dbReference type="ARBA" id="ARBA00023125"/>
    </source>
</evidence>
<protein>
    <submittedName>
        <fullName evidence="7">Helix-turn-helix domain-containing protein</fullName>
    </submittedName>
</protein>
<keyword evidence="8" id="KW-1185">Reference proteome</keyword>
<dbReference type="SUPFAM" id="SSF47413">
    <property type="entry name" value="lambda repressor-like DNA-binding domains"/>
    <property type="match status" value="1"/>
</dbReference>
<sequence length="91" mass="9922">MDAIEICYRLRRSGYTQRAVATELNVSISVVGNVIHDRVTAHAVATFIAQKIGVSVQELWPQRYVFKPRGASARRGHGTADGSDGKDLPKG</sequence>
<dbReference type="Proteomes" id="UP001228044">
    <property type="component" value="Unassembled WGS sequence"/>
</dbReference>
<organism evidence="7 8">
    <name type="scientific">Roseateles violae</name>
    <dbReference type="NCBI Taxonomy" id="3058042"/>
    <lineage>
        <taxon>Bacteria</taxon>
        <taxon>Pseudomonadati</taxon>
        <taxon>Pseudomonadota</taxon>
        <taxon>Betaproteobacteria</taxon>
        <taxon>Burkholderiales</taxon>
        <taxon>Sphaerotilaceae</taxon>
        <taxon>Roseateles</taxon>
    </lineage>
</organism>
<dbReference type="InterPro" id="IPR010982">
    <property type="entry name" value="Lambda_DNA-bd_dom_sf"/>
</dbReference>